<feature type="binding site" description="type 1 copper site" evidence="12">
    <location>
        <position position="256"/>
    </location>
    <ligand>
        <name>Cu cation</name>
        <dbReference type="ChEBI" id="CHEBI:23378"/>
        <label>1</label>
    </ligand>
</feature>
<keyword evidence="13" id="KW-0812">Transmembrane</keyword>
<dbReference type="Pfam" id="PF07732">
    <property type="entry name" value="Cu-oxidase_3"/>
    <property type="match status" value="1"/>
</dbReference>
<evidence type="ECO:0000256" key="10">
    <source>
        <dbReference type="ARBA" id="ARBA00023008"/>
    </source>
</evidence>
<comment type="caution">
    <text evidence="16">The sequence shown here is derived from an EMBL/GenBank/DDBJ whole genome shotgun (WGS) entry which is preliminary data.</text>
</comment>
<dbReference type="InterPro" id="IPR008972">
    <property type="entry name" value="Cupredoxin"/>
</dbReference>
<evidence type="ECO:0000256" key="12">
    <source>
        <dbReference type="PIRSR" id="PIRSR601287-1"/>
    </source>
</evidence>
<evidence type="ECO:0000259" key="14">
    <source>
        <dbReference type="Pfam" id="PF07732"/>
    </source>
</evidence>
<proteinExistence type="inferred from homology"/>
<feature type="binding site" description="type 1 copper site" evidence="12">
    <location>
        <position position="290"/>
    </location>
    <ligand>
        <name>Cu cation</name>
        <dbReference type="ChEBI" id="CHEBI:23378"/>
        <label>1</label>
    </ligand>
</feature>
<dbReference type="GO" id="GO:0005507">
    <property type="term" value="F:copper ion binding"/>
    <property type="evidence" value="ECO:0007669"/>
    <property type="project" value="InterPro"/>
</dbReference>
<keyword evidence="17" id="KW-1185">Reference proteome</keyword>
<evidence type="ECO:0000313" key="16">
    <source>
        <dbReference type="EMBL" id="MSS83248.1"/>
    </source>
</evidence>
<dbReference type="InterPro" id="IPR028096">
    <property type="entry name" value="EfeO_Cupredoxin"/>
</dbReference>
<dbReference type="SUPFAM" id="SSF49503">
    <property type="entry name" value="Cupredoxins"/>
    <property type="match status" value="3"/>
</dbReference>
<keyword evidence="13" id="KW-1133">Transmembrane helix</keyword>
<feature type="binding site" description="type 1 copper site" evidence="12">
    <location>
        <position position="304"/>
    </location>
    <ligand>
        <name>Cu cation</name>
        <dbReference type="ChEBI" id="CHEBI:23378"/>
        <label>1</label>
    </ligand>
</feature>
<dbReference type="PANTHER" id="PTHR11709">
    <property type="entry name" value="MULTI-COPPER OXIDASE"/>
    <property type="match status" value="1"/>
</dbReference>
<evidence type="ECO:0000256" key="4">
    <source>
        <dbReference type="ARBA" id="ARBA00011233"/>
    </source>
</evidence>
<feature type="binding site" description="type 1 copper site" evidence="12">
    <location>
        <position position="449"/>
    </location>
    <ligand>
        <name>Cu cation</name>
        <dbReference type="ChEBI" id="CHEBI:23378"/>
        <label>1</label>
    </ligand>
</feature>
<comment type="subunit">
    <text evidence="4">Homotrimer.</text>
</comment>
<feature type="transmembrane region" description="Helical" evidence="13">
    <location>
        <begin position="12"/>
        <end position="33"/>
    </location>
</feature>
<evidence type="ECO:0000256" key="6">
    <source>
        <dbReference type="ARBA" id="ARBA00017290"/>
    </source>
</evidence>
<dbReference type="Proteomes" id="UP000470875">
    <property type="component" value="Unassembled WGS sequence"/>
</dbReference>
<evidence type="ECO:0000256" key="11">
    <source>
        <dbReference type="ARBA" id="ARBA00049340"/>
    </source>
</evidence>
<dbReference type="InterPro" id="IPR045087">
    <property type="entry name" value="Cu-oxidase_fam"/>
</dbReference>
<evidence type="ECO:0000256" key="7">
    <source>
        <dbReference type="ARBA" id="ARBA00022723"/>
    </source>
</evidence>
<keyword evidence="9" id="KW-0560">Oxidoreductase</keyword>
<dbReference type="PRINTS" id="PR00695">
    <property type="entry name" value="CUNO2RDTASE"/>
</dbReference>
<accession>A0A6N7W548</accession>
<reference evidence="16 17" key="1">
    <citation type="submission" date="2019-08" db="EMBL/GenBank/DDBJ databases">
        <title>In-depth cultivation of the pig gut microbiome towards novel bacterial diversity and tailored functional studies.</title>
        <authorList>
            <person name="Wylensek D."/>
            <person name="Hitch T.C.A."/>
            <person name="Clavel T."/>
        </authorList>
    </citation>
    <scope>NUCLEOTIDE SEQUENCE [LARGE SCALE GENOMIC DNA]</scope>
    <source>
        <strain evidence="16 17">WB03_NA08</strain>
    </source>
</reference>
<name>A0A6N7W548_9ACTO</name>
<organism evidence="16 17">
    <name type="scientific">Scrofimicrobium canadense</name>
    <dbReference type="NCBI Taxonomy" id="2652290"/>
    <lineage>
        <taxon>Bacteria</taxon>
        <taxon>Bacillati</taxon>
        <taxon>Actinomycetota</taxon>
        <taxon>Actinomycetes</taxon>
        <taxon>Actinomycetales</taxon>
        <taxon>Actinomycetaceae</taxon>
        <taxon>Scrofimicrobium</taxon>
    </lineage>
</organism>
<evidence type="ECO:0000259" key="15">
    <source>
        <dbReference type="Pfam" id="PF13473"/>
    </source>
</evidence>
<dbReference type="Gene3D" id="2.60.40.420">
    <property type="entry name" value="Cupredoxins - blue copper proteins"/>
    <property type="match status" value="3"/>
</dbReference>
<dbReference type="AlphaFoldDB" id="A0A6N7W548"/>
<dbReference type="Pfam" id="PF13473">
    <property type="entry name" value="Cupredoxin_1"/>
    <property type="match status" value="1"/>
</dbReference>
<dbReference type="CDD" id="cd04208">
    <property type="entry name" value="CuRO_2_CuNIR"/>
    <property type="match status" value="1"/>
</dbReference>
<dbReference type="CDD" id="cd11020">
    <property type="entry name" value="CuRO_1_CuNIR"/>
    <property type="match status" value="1"/>
</dbReference>
<dbReference type="GO" id="GO:0050421">
    <property type="term" value="F:nitrite reductase (NO-forming) activity"/>
    <property type="evidence" value="ECO:0007669"/>
    <property type="project" value="UniProtKB-EC"/>
</dbReference>
<keyword evidence="13" id="KW-0472">Membrane</keyword>
<feature type="binding site" description="type 1 copper site" evidence="12">
    <location>
        <position position="299"/>
    </location>
    <ligand>
        <name>Cu cation</name>
        <dbReference type="ChEBI" id="CHEBI:23378"/>
        <label>1</label>
    </ligand>
</feature>
<evidence type="ECO:0000313" key="17">
    <source>
        <dbReference type="Proteomes" id="UP000470875"/>
    </source>
</evidence>
<dbReference type="EC" id="1.7.2.1" evidence="5"/>
<dbReference type="CDD" id="cd00920">
    <property type="entry name" value="Cupredoxin"/>
    <property type="match status" value="1"/>
</dbReference>
<evidence type="ECO:0000256" key="13">
    <source>
        <dbReference type="SAM" id="Phobius"/>
    </source>
</evidence>
<feature type="domain" description="EfeO-type cupredoxin-like" evidence="15">
    <location>
        <begin position="38"/>
        <end position="116"/>
    </location>
</feature>
<dbReference type="InterPro" id="IPR011707">
    <property type="entry name" value="Cu-oxidase-like_N"/>
</dbReference>
<comment type="similarity">
    <text evidence="3">Belongs to the multicopper oxidase family.</text>
</comment>
<evidence type="ECO:0000256" key="2">
    <source>
        <dbReference type="ARBA" id="ARBA00001973"/>
    </source>
</evidence>
<comment type="cofactor">
    <cofactor evidence="1 12">
        <name>Cu(+)</name>
        <dbReference type="ChEBI" id="CHEBI:49552"/>
    </cofactor>
</comment>
<comment type="catalytic activity">
    <reaction evidence="11">
        <text>nitric oxide + Fe(III)-[cytochrome c] + H2O = Fe(II)-[cytochrome c] + nitrite + 2 H(+)</text>
        <dbReference type="Rhea" id="RHEA:15233"/>
        <dbReference type="Rhea" id="RHEA-COMP:10350"/>
        <dbReference type="Rhea" id="RHEA-COMP:14399"/>
        <dbReference type="ChEBI" id="CHEBI:15377"/>
        <dbReference type="ChEBI" id="CHEBI:15378"/>
        <dbReference type="ChEBI" id="CHEBI:16301"/>
        <dbReference type="ChEBI" id="CHEBI:16480"/>
        <dbReference type="ChEBI" id="CHEBI:29033"/>
        <dbReference type="ChEBI" id="CHEBI:29034"/>
        <dbReference type="EC" id="1.7.2.1"/>
    </reaction>
</comment>
<evidence type="ECO:0000256" key="3">
    <source>
        <dbReference type="ARBA" id="ARBA00010609"/>
    </source>
</evidence>
<evidence type="ECO:0000256" key="9">
    <source>
        <dbReference type="ARBA" id="ARBA00023002"/>
    </source>
</evidence>
<feature type="binding site" description="type 1 copper site" evidence="12">
    <location>
        <position position="291"/>
    </location>
    <ligand>
        <name>Cu cation</name>
        <dbReference type="ChEBI" id="CHEBI:23378"/>
        <label>1</label>
    </ligand>
</feature>
<comment type="cofactor">
    <cofactor evidence="2 12">
        <name>Cu(2+)</name>
        <dbReference type="ChEBI" id="CHEBI:29036"/>
    </cofactor>
</comment>
<dbReference type="PANTHER" id="PTHR11709:SF394">
    <property type="entry name" value="FI03373P-RELATED"/>
    <property type="match status" value="1"/>
</dbReference>
<sequence length="466" mass="49807">MTSSQERPLTSAGSAIVALIVVVAVALAVLMVFPQVNDEAEPTAPGSPVVASGEATQVTVTVEGMSFQPAVIEVPVGNTLEVTLHNTGDQRHDLKFVNGVTTAPVAPGASQTIDVGVIDADTEGWCTLPGHRQMGMTLDVVAVGAEETGTEQELKTENHSEHHANIPGVPTMDQLIAQAKETDPYPAQLGPLPSETDHHYTFTVTEDEDELAQGVVRPLWTYNGTSPGPILHGKIGDTFTITLENAGTMGHSVDFHAGDIAPDQPMRTIEPGESLEYVFTAKRSGIWMYHCGTMPMSVHIANGMFGAVIIEPDNLEPVDRSYVLIQSDIYLDTDESSAAEKAAELSPDLMSFNGRPFQYDAHPLQSRVGERVRFWILNDGPNAPLAFHIVGTQFDTVWSEGAYSVYRGQSTDGITKGETGAQVLSLMAAEGGFVEVQPHEAGNYAIVNHVMSLAEKGAHGILSVSQ</sequence>
<dbReference type="InterPro" id="IPR001287">
    <property type="entry name" value="NO2-reductase_Cu"/>
</dbReference>
<feature type="domain" description="Plastocyanin-like" evidence="14">
    <location>
        <begin position="204"/>
        <end position="313"/>
    </location>
</feature>
<evidence type="ECO:0000256" key="5">
    <source>
        <dbReference type="ARBA" id="ARBA00011882"/>
    </source>
</evidence>
<feature type="binding site" description="type 1 copper site" evidence="12">
    <location>
        <position position="251"/>
    </location>
    <ligand>
        <name>Cu cation</name>
        <dbReference type="ChEBI" id="CHEBI:23378"/>
        <label>1</label>
    </ligand>
</feature>
<protein>
    <recommendedName>
        <fullName evidence="6">Copper-containing nitrite reductase</fullName>
        <ecNumber evidence="5">1.7.2.1</ecNumber>
    </recommendedName>
</protein>
<dbReference type="RefSeq" id="WP_154542545.1">
    <property type="nucleotide sequence ID" value="NZ_VULO01000001.1"/>
</dbReference>
<keyword evidence="8" id="KW-0677">Repeat</keyword>
<evidence type="ECO:0000256" key="1">
    <source>
        <dbReference type="ARBA" id="ARBA00001960"/>
    </source>
</evidence>
<keyword evidence="10 12" id="KW-0186">Copper</keyword>
<dbReference type="EMBL" id="VULO01000001">
    <property type="protein sequence ID" value="MSS83248.1"/>
    <property type="molecule type" value="Genomic_DNA"/>
</dbReference>
<evidence type="ECO:0000256" key="8">
    <source>
        <dbReference type="ARBA" id="ARBA00022737"/>
    </source>
</evidence>
<gene>
    <name evidence="16" type="ORF">FYJ24_00390</name>
</gene>
<keyword evidence="7 12" id="KW-0479">Metal-binding</keyword>